<dbReference type="EMBL" id="JAQQBR010001832">
    <property type="protein sequence ID" value="KAK0167299.1"/>
    <property type="molecule type" value="Genomic_DNA"/>
</dbReference>
<feature type="signal peptide" evidence="2">
    <location>
        <begin position="1"/>
        <end position="22"/>
    </location>
</feature>
<proteinExistence type="predicted"/>
<feature type="region of interest" description="Disordered" evidence="1">
    <location>
        <begin position="379"/>
        <end position="444"/>
    </location>
</feature>
<evidence type="ECO:0000313" key="5">
    <source>
        <dbReference type="Proteomes" id="UP001168972"/>
    </source>
</evidence>
<organism evidence="4 5">
    <name type="scientific">Microctonus hyperodae</name>
    <name type="common">Parasitoid wasp</name>
    <dbReference type="NCBI Taxonomy" id="165561"/>
    <lineage>
        <taxon>Eukaryota</taxon>
        <taxon>Metazoa</taxon>
        <taxon>Ecdysozoa</taxon>
        <taxon>Arthropoda</taxon>
        <taxon>Hexapoda</taxon>
        <taxon>Insecta</taxon>
        <taxon>Pterygota</taxon>
        <taxon>Neoptera</taxon>
        <taxon>Endopterygota</taxon>
        <taxon>Hymenoptera</taxon>
        <taxon>Apocrita</taxon>
        <taxon>Ichneumonoidea</taxon>
        <taxon>Braconidae</taxon>
        <taxon>Euphorinae</taxon>
        <taxon>Microctonus</taxon>
    </lineage>
</organism>
<feature type="chain" id="PRO_5041459875" description="Chitin-binding type-2 domain-containing protein" evidence="2">
    <location>
        <begin position="23"/>
        <end position="1215"/>
    </location>
</feature>
<dbReference type="PROSITE" id="PS50940">
    <property type="entry name" value="CHIT_BIND_II"/>
    <property type="match status" value="2"/>
</dbReference>
<dbReference type="Gene3D" id="2.170.140.10">
    <property type="entry name" value="Chitin binding domain"/>
    <property type="match status" value="2"/>
</dbReference>
<feature type="compositionally biased region" description="Basic and acidic residues" evidence="1">
    <location>
        <begin position="853"/>
        <end position="869"/>
    </location>
</feature>
<feature type="compositionally biased region" description="Polar residues" evidence="1">
    <location>
        <begin position="353"/>
        <end position="362"/>
    </location>
</feature>
<gene>
    <name evidence="4" type="ORF">PV327_004716</name>
</gene>
<dbReference type="Proteomes" id="UP001168972">
    <property type="component" value="Unassembled WGS sequence"/>
</dbReference>
<evidence type="ECO:0000313" key="4">
    <source>
        <dbReference type="EMBL" id="KAK0167299.1"/>
    </source>
</evidence>
<dbReference type="InterPro" id="IPR036508">
    <property type="entry name" value="Chitin-bd_dom_sf"/>
</dbReference>
<feature type="region of interest" description="Disordered" evidence="1">
    <location>
        <begin position="149"/>
        <end position="214"/>
    </location>
</feature>
<feature type="compositionally biased region" description="Basic and acidic residues" evidence="1">
    <location>
        <begin position="379"/>
        <end position="388"/>
    </location>
</feature>
<dbReference type="InterPro" id="IPR002557">
    <property type="entry name" value="Chitin-bd_dom"/>
</dbReference>
<feature type="region of interest" description="Disordered" evidence="1">
    <location>
        <begin position="904"/>
        <end position="941"/>
    </location>
</feature>
<evidence type="ECO:0000256" key="1">
    <source>
        <dbReference type="SAM" id="MobiDB-lite"/>
    </source>
</evidence>
<evidence type="ECO:0000259" key="3">
    <source>
        <dbReference type="PROSITE" id="PS50940"/>
    </source>
</evidence>
<comment type="caution">
    <text evidence="4">The sequence shown here is derived from an EMBL/GenBank/DDBJ whole genome shotgun (WGS) entry which is preliminary data.</text>
</comment>
<feature type="domain" description="Chitin-binding type-2" evidence="3">
    <location>
        <begin position="1147"/>
        <end position="1212"/>
    </location>
</feature>
<feature type="region of interest" description="Disordered" evidence="1">
    <location>
        <begin position="324"/>
        <end position="363"/>
    </location>
</feature>
<reference evidence="4" key="1">
    <citation type="journal article" date="2023" name="bioRxiv">
        <title>Scaffold-level genome assemblies of two parasitoid biocontrol wasps reveal the parthenogenesis mechanism and an associated novel virus.</title>
        <authorList>
            <person name="Inwood S."/>
            <person name="Skelly J."/>
            <person name="Guhlin J."/>
            <person name="Harrop T."/>
            <person name="Goldson S."/>
            <person name="Dearden P."/>
        </authorList>
    </citation>
    <scope>NUCLEOTIDE SEQUENCE</scope>
    <source>
        <strain evidence="4">Lincoln</strain>
        <tissue evidence="4">Whole body</tissue>
    </source>
</reference>
<feature type="compositionally biased region" description="Low complexity" evidence="1">
    <location>
        <begin position="429"/>
        <end position="444"/>
    </location>
</feature>
<feature type="region of interest" description="Disordered" evidence="1">
    <location>
        <begin position="836"/>
        <end position="869"/>
    </location>
</feature>
<feature type="compositionally biased region" description="Polar residues" evidence="1">
    <location>
        <begin position="389"/>
        <end position="424"/>
    </location>
</feature>
<name>A0AA39FDB5_MICHY</name>
<evidence type="ECO:0000256" key="2">
    <source>
        <dbReference type="SAM" id="SignalP"/>
    </source>
</evidence>
<dbReference type="Pfam" id="PF01607">
    <property type="entry name" value="CBM_14"/>
    <property type="match status" value="2"/>
</dbReference>
<keyword evidence="2" id="KW-0732">Signal</keyword>
<reference evidence="4" key="2">
    <citation type="submission" date="2023-03" db="EMBL/GenBank/DDBJ databases">
        <authorList>
            <person name="Inwood S.N."/>
            <person name="Skelly J.G."/>
            <person name="Guhlin J."/>
            <person name="Harrop T.W.R."/>
            <person name="Goldson S.G."/>
            <person name="Dearden P.K."/>
        </authorList>
    </citation>
    <scope>NUCLEOTIDE SEQUENCE</scope>
    <source>
        <strain evidence="4">Lincoln</strain>
        <tissue evidence="4">Whole body</tissue>
    </source>
</reference>
<dbReference type="SUPFAM" id="SSF57625">
    <property type="entry name" value="Invertebrate chitin-binding proteins"/>
    <property type="match status" value="2"/>
</dbReference>
<dbReference type="AlphaFoldDB" id="A0AA39FDB5"/>
<feature type="compositionally biased region" description="Polar residues" evidence="1">
    <location>
        <begin position="324"/>
        <end position="336"/>
    </location>
</feature>
<accession>A0AA39FDB5</accession>
<protein>
    <recommendedName>
        <fullName evidence="3">Chitin-binding type-2 domain-containing protein</fullName>
    </recommendedName>
</protein>
<dbReference type="PANTHER" id="PTHR22933:SF43">
    <property type="entry name" value="LP10131P"/>
    <property type="match status" value="1"/>
</dbReference>
<feature type="compositionally biased region" description="Basic and acidic residues" evidence="1">
    <location>
        <begin position="337"/>
        <end position="348"/>
    </location>
</feature>
<feature type="compositionally biased region" description="Low complexity" evidence="1">
    <location>
        <begin position="181"/>
        <end position="193"/>
    </location>
</feature>
<sequence length="1215" mass="136369">MNLALHGFLLQVILSIINYQYGFQVCSAVEPGYLDFDNLPETNFSCQGKVIGGYYADVEAGCQMFHVCTIGQKDVVSDEIMDIKFLCLNGTVFDQETRVCERVDEVDCSKSERFYNLNLELYGNNAVTLSLHEGEDDVDESPILIEDHQGTTSARPSTMTTTTSTTQRPTVISSTTAASGPYQHPNGYPQHYQPQPPFPSIQTSQSKSLYDDKNGGYHRQYIYHIESNSEQNNGNQNDDNRATSYQIFSNQGQSSTTGAPQIHQIHYSSTSSPSTAPPIFHATSSTIQTLLSANNPTLINPIFHNNGISSTTEHFNVHSNAPRETTNYQQSHNTNDGMHRQSDNHQGDRQFLTPIQPTNQGKISKLAISPVPIQHEIERTKQQSKDDIQTVSQSQQAPTLNQQQNRITGSFLTIASTGNGSPTVRSFYPTPKATSSSKSQSSTTTHITQHIHIIPPFMIPQLKPHQVTINLPPPDIQRIVQNPSPLLPTQSRVIVTAKASVSDESGRPLNSTQLVTLPLPTVPASYDDYKEGDESFDPFYRDVPKIRNTRRSYWGRGTSYYSESRKKRSIDSQETIAVNAEIIHNSSKKIIDIEKLQETSMTPDINEENVSDDIIDVDQVTTTQIPNDEAEYDNGVGTTEKEIVDDDNKKFYSDELLYDNVSSNEKETLDDYNEKFNSNEEHYDNISSDEFLLKETNFDYQNESDELKNNDSDYINYDEYSELSAEINNTSEIETTTQSIDNNETTQVIIDVNDETDRSSNDELENITTENPTTLQIPSSNLSNNMTQDSHIENNDEALNEGILIFTDEIPQTEMKDKSQSNDDDNADDDERIESVSAHSNLFDYVDDNYEPENYHEKKSIESSGDDEKKIINSMNGSVVGEENYTTDTFITTTTPIITTMSSVSSTSTSSTTPSTTLSTTISTTPITTTSSTTSTTTPRTKPTSIKLFKYMTTRRHLVYIPPTTTPLPVKIKSRLSLYNPNPAKPPKSYNELAPKPVIRKISLNARKISPATLIRNNLNDVPEFTTPHAIETTLLNNQIPDSTPAAEQSTISRSFEKITKEPVEEIIDVTMEATTSKKVEAIGETARTVEHTSTEKIADVIIITPEPPKKVSTTIIYDTVKIGTPTLNTIRPMSRKTISIHKRNNAFICPKDLELKRFYADKRDCRLFHYCSYGYSSQQILDFRFVCEEGTIFDEESQSCVYHTENTKCLKRIW</sequence>
<feature type="domain" description="Chitin-binding type-2" evidence="3">
    <location>
        <begin position="43"/>
        <end position="110"/>
    </location>
</feature>
<dbReference type="PANTHER" id="PTHR22933">
    <property type="entry name" value="FI18007P1-RELATED"/>
    <property type="match status" value="1"/>
</dbReference>
<dbReference type="GO" id="GO:0005576">
    <property type="term" value="C:extracellular region"/>
    <property type="evidence" value="ECO:0007669"/>
    <property type="project" value="InterPro"/>
</dbReference>
<dbReference type="InterPro" id="IPR052976">
    <property type="entry name" value="Scoloptoxin-like"/>
</dbReference>
<dbReference type="SMART" id="SM00494">
    <property type="entry name" value="ChtBD2"/>
    <property type="match status" value="2"/>
</dbReference>
<dbReference type="GO" id="GO:0008061">
    <property type="term" value="F:chitin binding"/>
    <property type="evidence" value="ECO:0007669"/>
    <property type="project" value="InterPro"/>
</dbReference>
<feature type="compositionally biased region" description="Low complexity" evidence="1">
    <location>
        <begin position="151"/>
        <end position="170"/>
    </location>
</feature>
<keyword evidence="5" id="KW-1185">Reference proteome</keyword>